<evidence type="ECO:0000256" key="2">
    <source>
        <dbReference type="SAM" id="Phobius"/>
    </source>
</evidence>
<dbReference type="PANTHER" id="PTHR36970">
    <property type="entry name" value="UNNAMED PRODUCT"/>
    <property type="match status" value="1"/>
</dbReference>
<reference evidence="3" key="1">
    <citation type="submission" date="2020-06" db="EMBL/GenBank/DDBJ databases">
        <authorList>
            <consortium name="Plant Systems Biology data submission"/>
        </authorList>
    </citation>
    <scope>NUCLEOTIDE SEQUENCE</scope>
    <source>
        <strain evidence="3">D6</strain>
    </source>
</reference>
<keyword evidence="2" id="KW-0472">Membrane</keyword>
<name>A0A9N8EWR1_9STRA</name>
<feature type="transmembrane region" description="Helical" evidence="2">
    <location>
        <begin position="363"/>
        <end position="384"/>
    </location>
</feature>
<organism evidence="3 4">
    <name type="scientific">Seminavis robusta</name>
    <dbReference type="NCBI Taxonomy" id="568900"/>
    <lineage>
        <taxon>Eukaryota</taxon>
        <taxon>Sar</taxon>
        <taxon>Stramenopiles</taxon>
        <taxon>Ochrophyta</taxon>
        <taxon>Bacillariophyta</taxon>
        <taxon>Bacillariophyceae</taxon>
        <taxon>Bacillariophycidae</taxon>
        <taxon>Naviculales</taxon>
        <taxon>Naviculaceae</taxon>
        <taxon>Seminavis</taxon>
    </lineage>
</organism>
<dbReference type="Proteomes" id="UP001153069">
    <property type="component" value="Unassembled WGS sequence"/>
</dbReference>
<keyword evidence="2" id="KW-0812">Transmembrane</keyword>
<dbReference type="OrthoDB" id="536576at2759"/>
<dbReference type="EMBL" id="CAICTM010001984">
    <property type="protein sequence ID" value="CAB9527379.1"/>
    <property type="molecule type" value="Genomic_DNA"/>
</dbReference>
<feature type="transmembrane region" description="Helical" evidence="2">
    <location>
        <begin position="150"/>
        <end position="175"/>
    </location>
</feature>
<keyword evidence="4" id="KW-1185">Reference proteome</keyword>
<feature type="compositionally biased region" description="Polar residues" evidence="1">
    <location>
        <begin position="458"/>
        <end position="473"/>
    </location>
</feature>
<sequence>MSEQEANNDGVETIQVVSDKKSGASSLMPLSTTSATSAAKTLTKAAASSATLTKAATGAAATGAVTLTKAATSAATDAATINYKLREMQDGAVPRMMHFADKGGGDGSLLIENAAEQKASLEELEARVRQGVPNEFVTSILSIWASFKVLFIYLVTIETYIALAGSIGMTCYWYFTHKDNTTWDGGGLSWVLVGFAVVLPMSNLVKMGFGRREEALKILASLRSCQTMLYHAHALWDWDKGRGRANADLDILAHCDELLDTMYVGGEALVRFLTLPTSTLTRHQVTYHGQQEAHRTLDVAVQLYDVFASRQMVKYTKLAERIKRAGLSGSELSRVEGFHRTTQEMLEKLRFLKMYRTPQALRSFARVFTICLPAFYASTFAQLAIEIQSLGMGIAMAVITTLCLTSLYESILVMEDPFVAFLVLDGISIHEELMLHNQQVLTAREEIFPDAAPYKIPNSSSSSAAAETDNSFADEQPGKMKGEQSGIPQRRQSAGMRGSLLFKTNGS</sequence>
<protein>
    <submittedName>
        <fullName evidence="3">Protein Hydra magnipapillata</fullName>
    </submittedName>
</protein>
<comment type="caution">
    <text evidence="3">The sequence shown here is derived from an EMBL/GenBank/DDBJ whole genome shotgun (WGS) entry which is preliminary data.</text>
</comment>
<evidence type="ECO:0000256" key="1">
    <source>
        <dbReference type="SAM" id="MobiDB-lite"/>
    </source>
</evidence>
<dbReference type="AlphaFoldDB" id="A0A9N8EWR1"/>
<proteinExistence type="predicted"/>
<evidence type="ECO:0000313" key="4">
    <source>
        <dbReference type="Proteomes" id="UP001153069"/>
    </source>
</evidence>
<feature type="region of interest" description="Disordered" evidence="1">
    <location>
        <begin position="458"/>
        <end position="507"/>
    </location>
</feature>
<feature type="transmembrane region" description="Helical" evidence="2">
    <location>
        <begin position="390"/>
        <end position="408"/>
    </location>
</feature>
<accession>A0A9N8EWR1</accession>
<feature type="transmembrane region" description="Helical" evidence="2">
    <location>
        <begin position="187"/>
        <end position="205"/>
    </location>
</feature>
<keyword evidence="2" id="KW-1133">Transmembrane helix</keyword>
<evidence type="ECO:0000313" key="3">
    <source>
        <dbReference type="EMBL" id="CAB9527379.1"/>
    </source>
</evidence>
<gene>
    <name evidence="3" type="ORF">SEMRO_1986_G309490.1</name>
</gene>
<dbReference type="PANTHER" id="PTHR36970:SF1">
    <property type="entry name" value="BESTROPHIN HOMOLOG"/>
    <property type="match status" value="1"/>
</dbReference>